<dbReference type="InterPro" id="IPR029063">
    <property type="entry name" value="SAM-dependent_MTases_sf"/>
</dbReference>
<organism evidence="2 3">
    <name type="scientific">Zeaxanthinibacter enoshimensis</name>
    <dbReference type="NCBI Taxonomy" id="392009"/>
    <lineage>
        <taxon>Bacteria</taxon>
        <taxon>Pseudomonadati</taxon>
        <taxon>Bacteroidota</taxon>
        <taxon>Flavobacteriia</taxon>
        <taxon>Flavobacteriales</taxon>
        <taxon>Flavobacteriaceae</taxon>
        <taxon>Zeaxanthinibacter</taxon>
    </lineage>
</organism>
<comment type="caution">
    <text evidence="2">The sequence shown here is derived from an EMBL/GenBank/DDBJ whole genome shotgun (WGS) entry which is preliminary data.</text>
</comment>
<dbReference type="GO" id="GO:0032259">
    <property type="term" value="P:methylation"/>
    <property type="evidence" value="ECO:0007669"/>
    <property type="project" value="UniProtKB-KW"/>
</dbReference>
<keyword evidence="3" id="KW-1185">Reference proteome</keyword>
<sequence>MNKDVLGTALRDHFKGNSGDPLITYMKLNGYEEWIEDEMPLEYLFRDFNGMPVIEQRALELCRGKVLDIGSGAGSHALYLQEKGMDVTGLDQSRGAIAVSRLRGLKKRALAELKDYNGTNFDTLLLLMNGIGLAGRMEEVDAFLQKLKSLLAPGGQILIDSSDIIYMYEEDVDGGFLVPDNDIYYGEVIFKMEYKGQESAPFHWLYLDFRSLEKAAKANRFICELVSYGEHYDYLARLIPAED</sequence>
<evidence type="ECO:0000313" key="3">
    <source>
        <dbReference type="Proteomes" id="UP000295468"/>
    </source>
</evidence>
<dbReference type="Pfam" id="PF13649">
    <property type="entry name" value="Methyltransf_25"/>
    <property type="match status" value="1"/>
</dbReference>
<protein>
    <submittedName>
        <fullName evidence="2">Methyltransferase family protein</fullName>
    </submittedName>
</protein>
<accession>A0A4R6TLL9</accession>
<dbReference type="InterPro" id="IPR041698">
    <property type="entry name" value="Methyltransf_25"/>
</dbReference>
<feature type="domain" description="Methyltransferase" evidence="1">
    <location>
        <begin position="66"/>
        <end position="155"/>
    </location>
</feature>
<dbReference type="RefSeq" id="WP_133644648.1">
    <property type="nucleotide sequence ID" value="NZ_SNYI01000003.1"/>
</dbReference>
<evidence type="ECO:0000313" key="2">
    <source>
        <dbReference type="EMBL" id="TDQ29051.1"/>
    </source>
</evidence>
<proteinExistence type="predicted"/>
<dbReference type="OrthoDB" id="1143568at2"/>
<dbReference type="Gene3D" id="3.40.50.150">
    <property type="entry name" value="Vaccinia Virus protein VP39"/>
    <property type="match status" value="1"/>
</dbReference>
<dbReference type="AlphaFoldDB" id="A0A4R6TLL9"/>
<evidence type="ECO:0000259" key="1">
    <source>
        <dbReference type="Pfam" id="PF13649"/>
    </source>
</evidence>
<dbReference type="SUPFAM" id="SSF53335">
    <property type="entry name" value="S-adenosyl-L-methionine-dependent methyltransferases"/>
    <property type="match status" value="1"/>
</dbReference>
<keyword evidence="2" id="KW-0808">Transferase</keyword>
<keyword evidence="2" id="KW-0489">Methyltransferase</keyword>
<dbReference type="CDD" id="cd02440">
    <property type="entry name" value="AdoMet_MTases"/>
    <property type="match status" value="1"/>
</dbReference>
<reference evidence="2 3" key="1">
    <citation type="submission" date="2019-03" db="EMBL/GenBank/DDBJ databases">
        <title>Genomic Encyclopedia of Archaeal and Bacterial Type Strains, Phase II (KMG-II): from individual species to whole genera.</title>
        <authorList>
            <person name="Goeker M."/>
        </authorList>
    </citation>
    <scope>NUCLEOTIDE SEQUENCE [LARGE SCALE GENOMIC DNA]</scope>
    <source>
        <strain evidence="2 3">DSM 18435</strain>
    </source>
</reference>
<name>A0A4R6TLL9_9FLAO</name>
<dbReference type="Proteomes" id="UP000295468">
    <property type="component" value="Unassembled WGS sequence"/>
</dbReference>
<dbReference type="GO" id="GO:0008168">
    <property type="term" value="F:methyltransferase activity"/>
    <property type="evidence" value="ECO:0007669"/>
    <property type="project" value="UniProtKB-KW"/>
</dbReference>
<dbReference type="EMBL" id="SNYI01000003">
    <property type="protein sequence ID" value="TDQ29051.1"/>
    <property type="molecule type" value="Genomic_DNA"/>
</dbReference>
<gene>
    <name evidence="2" type="ORF">CLV82_2500</name>
</gene>